<evidence type="ECO:0000313" key="5">
    <source>
        <dbReference type="EMBL" id="MBB6626996.1"/>
    </source>
</evidence>
<proteinExistence type="inferred from homology"/>
<keyword evidence="2" id="KW-0328">Glycosyltransferase</keyword>
<dbReference type="EMBL" id="JACKXE010000001">
    <property type="protein sequence ID" value="MBB6626996.1"/>
    <property type="molecule type" value="Genomic_DNA"/>
</dbReference>
<sequence>MPALSPASRVLVVVPTYDEADNIVPLLDAVRAAVPAVHVLVVDDGSPDGTAALVTAYAATAPDVHLLSRAGKSGLGAAYRAGFGWALERDYDVVVQMDADLSHPPGRLPALVGALADADVSVGSRYVPGGRVDDWSWSRRLISRAGNAYVRLVLGLPVRDATAGFKAFRRDALLTVDAVGTASDGYCFQVENTWRAVRRGLHVVEVPIAFADRTRGSSKMSGDIVLEAVRRVLVWRWHELRGGHPSGAPRPRVLT</sequence>
<dbReference type="AlphaFoldDB" id="A0A7X0V9Y1"/>
<comment type="caution">
    <text evidence="5">The sequence shown here is derived from an EMBL/GenBank/DDBJ whole genome shotgun (WGS) entry which is preliminary data.</text>
</comment>
<keyword evidence="6" id="KW-1185">Reference proteome</keyword>
<dbReference type="GO" id="GO:0016020">
    <property type="term" value="C:membrane"/>
    <property type="evidence" value="ECO:0007669"/>
    <property type="project" value="GOC"/>
</dbReference>
<dbReference type="Gene3D" id="3.90.550.10">
    <property type="entry name" value="Spore Coat Polysaccharide Biosynthesis Protein SpsA, Chain A"/>
    <property type="match status" value="1"/>
</dbReference>
<gene>
    <name evidence="5" type="ORF">H5V45_06640</name>
</gene>
<name>A0A7X0V9Y1_9ACTN</name>
<evidence type="ECO:0000256" key="2">
    <source>
        <dbReference type="ARBA" id="ARBA00022676"/>
    </source>
</evidence>
<protein>
    <submittedName>
        <fullName evidence="5">Polyprenol monophosphomannose synthase</fullName>
    </submittedName>
</protein>
<dbReference type="PANTHER" id="PTHR43398">
    <property type="entry name" value="DOLICHOL-PHOSPHATE MANNOSYLTRANSFERASE SUBUNIT 1"/>
    <property type="match status" value="1"/>
</dbReference>
<comment type="similarity">
    <text evidence="1">Belongs to the glycosyltransferase 2 family.</text>
</comment>
<dbReference type="PANTHER" id="PTHR43398:SF1">
    <property type="entry name" value="DOLICHOL-PHOSPHATE MANNOSYLTRANSFERASE SUBUNIT 1"/>
    <property type="match status" value="1"/>
</dbReference>
<dbReference type="InterPro" id="IPR029044">
    <property type="entry name" value="Nucleotide-diphossugar_trans"/>
</dbReference>
<evidence type="ECO:0000256" key="1">
    <source>
        <dbReference type="ARBA" id="ARBA00006739"/>
    </source>
</evidence>
<reference evidence="5 6" key="1">
    <citation type="submission" date="2020-08" db="EMBL/GenBank/DDBJ databases">
        <authorList>
            <person name="Seo M.-J."/>
        </authorList>
    </citation>
    <scope>NUCLEOTIDE SEQUENCE [LARGE SCALE GENOMIC DNA]</scope>
    <source>
        <strain evidence="5 6">KIGAM211</strain>
    </source>
</reference>
<dbReference type="RefSeq" id="WP_185252208.1">
    <property type="nucleotide sequence ID" value="NZ_JACKXE010000001.1"/>
</dbReference>
<feature type="domain" description="Glycosyltransferase 2-like" evidence="4">
    <location>
        <begin position="12"/>
        <end position="173"/>
    </location>
</feature>
<dbReference type="InterPro" id="IPR001173">
    <property type="entry name" value="Glyco_trans_2-like"/>
</dbReference>
<evidence type="ECO:0000313" key="6">
    <source>
        <dbReference type="Proteomes" id="UP000523955"/>
    </source>
</evidence>
<dbReference type="Proteomes" id="UP000523955">
    <property type="component" value="Unassembled WGS sequence"/>
</dbReference>
<keyword evidence="3" id="KW-0808">Transferase</keyword>
<dbReference type="SUPFAM" id="SSF53448">
    <property type="entry name" value="Nucleotide-diphospho-sugar transferases"/>
    <property type="match status" value="1"/>
</dbReference>
<organism evidence="5 6">
    <name type="scientific">Nocardioides luti</name>
    <dbReference type="NCBI Taxonomy" id="2761101"/>
    <lineage>
        <taxon>Bacteria</taxon>
        <taxon>Bacillati</taxon>
        <taxon>Actinomycetota</taxon>
        <taxon>Actinomycetes</taxon>
        <taxon>Propionibacteriales</taxon>
        <taxon>Nocardioidaceae</taxon>
        <taxon>Nocardioides</taxon>
    </lineage>
</organism>
<dbReference type="InterPro" id="IPR039528">
    <property type="entry name" value="DPM1-like"/>
</dbReference>
<dbReference type="GO" id="GO:0004582">
    <property type="term" value="F:dolichyl-phosphate beta-D-mannosyltransferase activity"/>
    <property type="evidence" value="ECO:0007669"/>
    <property type="project" value="InterPro"/>
</dbReference>
<dbReference type="FunFam" id="3.90.550.10:FF:000122">
    <property type="entry name" value="Dolichol-phosphate mannosyltransferase subunit 1"/>
    <property type="match status" value="1"/>
</dbReference>
<dbReference type="Pfam" id="PF00535">
    <property type="entry name" value="Glycos_transf_2"/>
    <property type="match status" value="1"/>
</dbReference>
<evidence type="ECO:0000259" key="4">
    <source>
        <dbReference type="Pfam" id="PF00535"/>
    </source>
</evidence>
<dbReference type="CDD" id="cd06442">
    <property type="entry name" value="DPM1_like"/>
    <property type="match status" value="1"/>
</dbReference>
<evidence type="ECO:0000256" key="3">
    <source>
        <dbReference type="ARBA" id="ARBA00022679"/>
    </source>
</evidence>
<dbReference type="GO" id="GO:0009247">
    <property type="term" value="P:glycolipid biosynthetic process"/>
    <property type="evidence" value="ECO:0007669"/>
    <property type="project" value="TreeGrafter"/>
</dbReference>
<accession>A0A7X0V9Y1</accession>